<evidence type="ECO:0000313" key="3">
    <source>
        <dbReference type="Proteomes" id="UP000195162"/>
    </source>
</evidence>
<dbReference type="EMBL" id="NGIR01000008">
    <property type="protein sequence ID" value="OTU30616.1"/>
    <property type="molecule type" value="Genomic_DNA"/>
</dbReference>
<reference evidence="2 3" key="1">
    <citation type="submission" date="2017-05" db="EMBL/GenBank/DDBJ databases">
        <authorList>
            <person name="Song R."/>
            <person name="Chenine A.L."/>
            <person name="Ruprecht R.M."/>
        </authorList>
    </citation>
    <scope>NUCLEOTIDE SEQUENCE [LARGE SCALE GENOMIC DNA]</scope>
    <source>
        <strain evidence="2 3">ARLG1955</strain>
    </source>
</reference>
<accession>A0A242U9Y7</accession>
<keyword evidence="1" id="KW-0812">Transmembrane</keyword>
<keyword evidence="1" id="KW-1133">Transmembrane helix</keyword>
<sequence>MKFSDFLTFIGTVWFSLFFIYIAWTFFLKSQVQRFLIYKRGRIASAEVVYFQDSLAKVQYRPLCYIKLKFQTEQGQIITENLKVLIAKQDHYKYKLGSIIKIKYDPKNLKNISILGEVMI</sequence>
<evidence type="ECO:0000256" key="1">
    <source>
        <dbReference type="SAM" id="Phobius"/>
    </source>
</evidence>
<evidence type="ECO:0008006" key="4">
    <source>
        <dbReference type="Google" id="ProtNLM"/>
    </source>
</evidence>
<dbReference type="Proteomes" id="UP000195162">
    <property type="component" value="Unassembled WGS sequence"/>
</dbReference>
<dbReference type="AlphaFoldDB" id="A0A242U9Y7"/>
<comment type="caution">
    <text evidence="2">The sequence shown here is derived from an EMBL/GenBank/DDBJ whole genome shotgun (WGS) entry which is preliminary data.</text>
</comment>
<dbReference type="RefSeq" id="WP_032055487.1">
    <property type="nucleotide sequence ID" value="NZ_JADVOL010000002.1"/>
</dbReference>
<gene>
    <name evidence="2" type="ORF">CAT59_01740</name>
</gene>
<name>A0A242U9Y7_ACIPI</name>
<evidence type="ECO:0000313" key="2">
    <source>
        <dbReference type="EMBL" id="OTU30616.1"/>
    </source>
</evidence>
<keyword evidence="1" id="KW-0472">Membrane</keyword>
<protein>
    <recommendedName>
        <fullName evidence="4">DUF3592 domain-containing protein</fullName>
    </recommendedName>
</protein>
<feature type="transmembrane region" description="Helical" evidence="1">
    <location>
        <begin position="6"/>
        <end position="28"/>
    </location>
</feature>
<organism evidence="2 3">
    <name type="scientific">Acinetobacter pittii</name>
    <name type="common">Acinetobacter genomosp. 3</name>
    <dbReference type="NCBI Taxonomy" id="48296"/>
    <lineage>
        <taxon>Bacteria</taxon>
        <taxon>Pseudomonadati</taxon>
        <taxon>Pseudomonadota</taxon>
        <taxon>Gammaproteobacteria</taxon>
        <taxon>Moraxellales</taxon>
        <taxon>Moraxellaceae</taxon>
        <taxon>Acinetobacter</taxon>
        <taxon>Acinetobacter calcoaceticus/baumannii complex</taxon>
    </lineage>
</organism>
<proteinExistence type="predicted"/>